<gene>
    <name evidence="2" type="ORF">O3M35_007292</name>
</gene>
<keyword evidence="3" id="KW-1185">Reference proteome</keyword>
<evidence type="ECO:0000313" key="2">
    <source>
        <dbReference type="EMBL" id="KAK9507439.1"/>
    </source>
</evidence>
<reference evidence="2 3" key="1">
    <citation type="submission" date="2022-12" db="EMBL/GenBank/DDBJ databases">
        <title>Chromosome-level genome assembly of true bugs.</title>
        <authorList>
            <person name="Ma L."/>
            <person name="Li H."/>
        </authorList>
    </citation>
    <scope>NUCLEOTIDE SEQUENCE [LARGE SCALE GENOMIC DNA]</scope>
    <source>
        <strain evidence="2">Lab_2022b</strain>
    </source>
</reference>
<proteinExistence type="predicted"/>
<feature type="region of interest" description="Disordered" evidence="1">
    <location>
        <begin position="27"/>
        <end position="63"/>
    </location>
</feature>
<protein>
    <submittedName>
        <fullName evidence="2">Uncharacterized protein</fullName>
    </submittedName>
</protein>
<organism evidence="2 3">
    <name type="scientific">Rhynocoris fuscipes</name>
    <dbReference type="NCBI Taxonomy" id="488301"/>
    <lineage>
        <taxon>Eukaryota</taxon>
        <taxon>Metazoa</taxon>
        <taxon>Ecdysozoa</taxon>
        <taxon>Arthropoda</taxon>
        <taxon>Hexapoda</taxon>
        <taxon>Insecta</taxon>
        <taxon>Pterygota</taxon>
        <taxon>Neoptera</taxon>
        <taxon>Paraneoptera</taxon>
        <taxon>Hemiptera</taxon>
        <taxon>Heteroptera</taxon>
        <taxon>Panheteroptera</taxon>
        <taxon>Cimicomorpha</taxon>
        <taxon>Reduviidae</taxon>
        <taxon>Harpactorinae</taxon>
        <taxon>Harpactorini</taxon>
        <taxon>Rhynocoris</taxon>
    </lineage>
</organism>
<dbReference type="AlphaFoldDB" id="A0AAW1D8X9"/>
<dbReference type="EMBL" id="JAPXFL010000004">
    <property type="protein sequence ID" value="KAK9507439.1"/>
    <property type="molecule type" value="Genomic_DNA"/>
</dbReference>
<feature type="compositionally biased region" description="Polar residues" evidence="1">
    <location>
        <begin position="27"/>
        <end position="47"/>
    </location>
</feature>
<evidence type="ECO:0000313" key="3">
    <source>
        <dbReference type="Proteomes" id="UP001461498"/>
    </source>
</evidence>
<sequence>MGNPQEEIQQKSSEKEVINLFLEILNSATRDQSNTTDSITTSSPNNNAEEKSDKTETSTINLPPCVEEDSGEQLEKVRTPELKNSMEFMNLTRTCNLRMLLAESDVNDEDHTTLNTELGYETPSLMSIDNISTSPIIEERSEDERELMIGDQPLYATYYNSVYNEEDREWARFRVEMFTRDLCIIYCVLAQMLLNEDEIGGNREVVPTAEEARQILLMMTTGNHWDVLNLCMILNLSDKINKMTKYGHNFTIFKSMSREFMENSMRSCLDIWEREVGVHDS</sequence>
<comment type="caution">
    <text evidence="2">The sequence shown here is derived from an EMBL/GenBank/DDBJ whole genome shotgun (WGS) entry which is preliminary data.</text>
</comment>
<accession>A0AAW1D8X9</accession>
<evidence type="ECO:0000256" key="1">
    <source>
        <dbReference type="SAM" id="MobiDB-lite"/>
    </source>
</evidence>
<name>A0AAW1D8X9_9HEMI</name>
<dbReference type="Proteomes" id="UP001461498">
    <property type="component" value="Unassembled WGS sequence"/>
</dbReference>